<proteinExistence type="predicted"/>
<gene>
    <name evidence="2" type="ORF">LCGC14_1312900</name>
</gene>
<keyword evidence="1" id="KW-1133">Transmembrane helix</keyword>
<sequence>MDFVFDLVYGFQYLLGFVGVGGIGLFFQGAQTLGGTADIVVDSVISLHHVAGGLTIGPGITLRTGTSSGSIHGSGESPLVLQGTVSAQTSGQYFQVHGTTFTNEGLLEAKNGGAI</sequence>
<name>A0A0F9N2S4_9ZZZZ</name>
<keyword evidence="1" id="KW-0472">Membrane</keyword>
<dbReference type="AlphaFoldDB" id="A0A0F9N2S4"/>
<dbReference type="EMBL" id="LAZR01007764">
    <property type="protein sequence ID" value="KKM83100.1"/>
    <property type="molecule type" value="Genomic_DNA"/>
</dbReference>
<organism evidence="2">
    <name type="scientific">marine sediment metagenome</name>
    <dbReference type="NCBI Taxonomy" id="412755"/>
    <lineage>
        <taxon>unclassified sequences</taxon>
        <taxon>metagenomes</taxon>
        <taxon>ecological metagenomes</taxon>
    </lineage>
</organism>
<accession>A0A0F9N2S4</accession>
<protein>
    <submittedName>
        <fullName evidence="2">Uncharacterized protein</fullName>
    </submittedName>
</protein>
<feature type="transmembrane region" description="Helical" evidence="1">
    <location>
        <begin position="7"/>
        <end position="27"/>
    </location>
</feature>
<evidence type="ECO:0000313" key="2">
    <source>
        <dbReference type="EMBL" id="KKM83100.1"/>
    </source>
</evidence>
<evidence type="ECO:0000256" key="1">
    <source>
        <dbReference type="SAM" id="Phobius"/>
    </source>
</evidence>
<comment type="caution">
    <text evidence="2">The sequence shown here is derived from an EMBL/GenBank/DDBJ whole genome shotgun (WGS) entry which is preliminary data.</text>
</comment>
<reference evidence="2" key="1">
    <citation type="journal article" date="2015" name="Nature">
        <title>Complex archaea that bridge the gap between prokaryotes and eukaryotes.</title>
        <authorList>
            <person name="Spang A."/>
            <person name="Saw J.H."/>
            <person name="Jorgensen S.L."/>
            <person name="Zaremba-Niedzwiedzka K."/>
            <person name="Martijn J."/>
            <person name="Lind A.E."/>
            <person name="van Eijk R."/>
            <person name="Schleper C."/>
            <person name="Guy L."/>
            <person name="Ettema T.J."/>
        </authorList>
    </citation>
    <scope>NUCLEOTIDE SEQUENCE</scope>
</reference>
<keyword evidence="1" id="KW-0812">Transmembrane</keyword>
<feature type="non-terminal residue" evidence="2">
    <location>
        <position position="115"/>
    </location>
</feature>